<proteinExistence type="predicted"/>
<comment type="caution">
    <text evidence="2">The sequence shown here is derived from an EMBL/GenBank/DDBJ whole genome shotgun (WGS) entry which is preliminary data.</text>
</comment>
<dbReference type="Proteomes" id="UP000730481">
    <property type="component" value="Unassembled WGS sequence"/>
</dbReference>
<reference evidence="2" key="1">
    <citation type="journal article" date="2017" name="Mycologia">
        <title>Fusarium algeriense, sp. nov., a novel toxigenic crown rot pathogen of durum wheat from Algeria is nested in the Fusarium burgessii species complex.</title>
        <authorList>
            <person name="Laraba I."/>
            <person name="Keddad A."/>
            <person name="Boureghda H."/>
            <person name="Abdallah N."/>
            <person name="Vaughan M.M."/>
            <person name="Proctor R.H."/>
            <person name="Busman M."/>
            <person name="O'Donnell K."/>
        </authorList>
    </citation>
    <scope>NUCLEOTIDE SEQUENCE</scope>
    <source>
        <strain evidence="2">NRRL 25174</strain>
    </source>
</reference>
<organism evidence="2 3">
    <name type="scientific">Fusarium beomiforme</name>
    <dbReference type="NCBI Taxonomy" id="44412"/>
    <lineage>
        <taxon>Eukaryota</taxon>
        <taxon>Fungi</taxon>
        <taxon>Dikarya</taxon>
        <taxon>Ascomycota</taxon>
        <taxon>Pezizomycotina</taxon>
        <taxon>Sordariomycetes</taxon>
        <taxon>Hypocreomycetidae</taxon>
        <taxon>Hypocreales</taxon>
        <taxon>Nectriaceae</taxon>
        <taxon>Fusarium</taxon>
        <taxon>Fusarium burgessii species complex</taxon>
    </lineage>
</organism>
<evidence type="ECO:0000256" key="1">
    <source>
        <dbReference type="SAM" id="MobiDB-lite"/>
    </source>
</evidence>
<feature type="compositionally biased region" description="Basic and acidic residues" evidence="1">
    <location>
        <begin position="12"/>
        <end position="34"/>
    </location>
</feature>
<feature type="region of interest" description="Disordered" evidence="1">
    <location>
        <begin position="1"/>
        <end position="51"/>
    </location>
</feature>
<sequence length="435" mass="46688">MSEYSQRQSGDGGRDAGDDGHNLLRGTTTRDHRINLTGRMTGPGNSNISGGANMNVMEPITGRNGEQGIRFKGEARDLLAALYKLTGGDIKQRIHVEMFKDKTKDLEDTAPGTKRYRLTSSRLTKRRLEDCQQLLSASKKPAIESKKTNGEGQGENNVRHAQNLCAGCGAATHQLKKCLQAGPDGLMRGCPKCITPEHSFAQCRELRSAGAKRAWLVDMRRNMPAFQDVRSWAAIVSESVASGATKLTRYPWTPAFTITMAATGQISELQAKLDAYGLKRGSGFQLPADPLTKSWEAVEKTCASASAGNGATTQAEKDALLADIQTAPAEAKEEVAALSRQLAGTRNLGDLDWNDTSFEGGEEVDLGSFEDGDGDVEMESGNNGDEPRPGPSGAEGSKSSHPIETEGTQETQDVSGDTTDRLRELCASDSEPPKP</sequence>
<keyword evidence="3" id="KW-1185">Reference proteome</keyword>
<evidence type="ECO:0000313" key="3">
    <source>
        <dbReference type="Proteomes" id="UP000730481"/>
    </source>
</evidence>
<feature type="compositionally biased region" description="Basic and acidic residues" evidence="1">
    <location>
        <begin position="418"/>
        <end position="435"/>
    </location>
</feature>
<accession>A0A9P5A8U8</accession>
<protein>
    <submittedName>
        <fullName evidence="2">Uncharacterized protein</fullName>
    </submittedName>
</protein>
<feature type="region of interest" description="Disordered" evidence="1">
    <location>
        <begin position="347"/>
        <end position="435"/>
    </location>
</feature>
<dbReference type="OrthoDB" id="4777753at2759"/>
<name>A0A9P5A8U8_9HYPO</name>
<reference evidence="2" key="2">
    <citation type="submission" date="2020-02" db="EMBL/GenBank/DDBJ databases">
        <title>Identification and distribution of gene clusters putatively required for synthesis of sphingolipid metabolism inhibitors in phylogenetically diverse species of the filamentous fungus Fusarium.</title>
        <authorList>
            <person name="Kim H.-S."/>
            <person name="Busman M."/>
            <person name="Brown D.W."/>
            <person name="Divon H."/>
            <person name="Uhlig S."/>
            <person name="Proctor R.H."/>
        </authorList>
    </citation>
    <scope>NUCLEOTIDE SEQUENCE</scope>
    <source>
        <strain evidence="2">NRRL 25174</strain>
    </source>
</reference>
<dbReference type="AlphaFoldDB" id="A0A9P5A8U8"/>
<feature type="compositionally biased region" description="Polar residues" evidence="1">
    <location>
        <begin position="397"/>
        <end position="417"/>
    </location>
</feature>
<evidence type="ECO:0000313" key="2">
    <source>
        <dbReference type="EMBL" id="KAF4333743.1"/>
    </source>
</evidence>
<gene>
    <name evidence="2" type="ORF">FBEOM_12430</name>
</gene>
<feature type="compositionally biased region" description="Acidic residues" evidence="1">
    <location>
        <begin position="360"/>
        <end position="378"/>
    </location>
</feature>
<dbReference type="EMBL" id="PVQB02000785">
    <property type="protein sequence ID" value="KAF4333743.1"/>
    <property type="molecule type" value="Genomic_DNA"/>
</dbReference>